<protein>
    <submittedName>
        <fullName evidence="2">Carbohydrate kinase</fullName>
    </submittedName>
</protein>
<reference evidence="2" key="1">
    <citation type="submission" date="2022-08" db="EMBL/GenBank/DDBJ databases">
        <title>Chelativorans sichuanense sp. nov., a paraffin oil-degrading bacterium isolated from a mixture of oil-based drill cuttings and paddy soil.</title>
        <authorList>
            <person name="Yu J."/>
            <person name="Liu H."/>
            <person name="Chen Q."/>
        </authorList>
    </citation>
    <scope>NUCLEOTIDE SEQUENCE</scope>
    <source>
        <strain evidence="2">SCAU 2101</strain>
    </source>
</reference>
<gene>
    <name evidence="2" type="ORF">NYR54_08230</name>
</gene>
<dbReference type="InterPro" id="IPR043129">
    <property type="entry name" value="ATPase_NBD"/>
</dbReference>
<evidence type="ECO:0000259" key="1">
    <source>
        <dbReference type="Pfam" id="PF21546"/>
    </source>
</evidence>
<dbReference type="Gene3D" id="3.30.420.40">
    <property type="match status" value="2"/>
</dbReference>
<dbReference type="AlphaFoldDB" id="A0A9X2X8W9"/>
<dbReference type="InterPro" id="IPR049382">
    <property type="entry name" value="FGGY_C_2"/>
</dbReference>
<dbReference type="GO" id="GO:0016301">
    <property type="term" value="F:kinase activity"/>
    <property type="evidence" value="ECO:0007669"/>
    <property type="project" value="UniProtKB-KW"/>
</dbReference>
<organism evidence="2 3">
    <name type="scientific">Chelativorans petroleitrophicus</name>
    <dbReference type="NCBI Taxonomy" id="2975484"/>
    <lineage>
        <taxon>Bacteria</taxon>
        <taxon>Pseudomonadati</taxon>
        <taxon>Pseudomonadota</taxon>
        <taxon>Alphaproteobacteria</taxon>
        <taxon>Hyphomicrobiales</taxon>
        <taxon>Phyllobacteriaceae</taxon>
        <taxon>Chelativorans</taxon>
    </lineage>
</organism>
<comment type="caution">
    <text evidence="2">The sequence shown here is derived from an EMBL/GenBank/DDBJ whole genome shotgun (WGS) entry which is preliminary data.</text>
</comment>
<dbReference type="EMBL" id="JAODNV010000008">
    <property type="protein sequence ID" value="MCT8990281.1"/>
    <property type="molecule type" value="Genomic_DNA"/>
</dbReference>
<keyword evidence="2" id="KW-0418">Kinase</keyword>
<name>A0A9X2X8W9_9HYPH</name>
<keyword evidence="2" id="KW-0808">Transferase</keyword>
<sequence>MGAPLAVFDLGKTNSKMFVFSPEGEILAEQRQAPEWREHNGIRVLDDVRLEAWMRAALTKAVAEHGIEGVMFSGHGCTFALVADGSLTHPILDYEQEVPASVAPEIDALLPQFSETYSPRLPLGLNMGRHMLWLERAAPAALGQARHILGYPQFWSWRFSGVPVSELSYLGCHSHLWAPLKNDFSSLVDKRGWREKMPPFARAGAVLGTVDITPPSGETRSVAVHNGVHDSNSSLYCYRAAGHDSFTLISSGTWVIIFNTDCPLSMLDEERDMLANVSVDGVPVPTIRFMGGREFDTIRQDAPPKVNRADMQAVIDKRLFALPSFAAGGPAQETKGEIAGPVGSDAERSALALLYVALMTDYSLDLIGSSNTLIVDGGLVKTDAYAEVLAELRPSQRVLSSDNPEGSAVGAATLAFEAHGVRPRPVECSEVQPATLRGLAEYRDLWRERVEERRRRAGSGQ</sequence>
<dbReference type="Proteomes" id="UP001149009">
    <property type="component" value="Unassembled WGS sequence"/>
</dbReference>
<accession>A0A9X2X8W9</accession>
<evidence type="ECO:0000313" key="2">
    <source>
        <dbReference type="EMBL" id="MCT8990281.1"/>
    </source>
</evidence>
<dbReference type="RefSeq" id="WP_261515137.1">
    <property type="nucleotide sequence ID" value="NZ_JAODNV010000008.1"/>
</dbReference>
<proteinExistence type="predicted"/>
<feature type="domain" description="Carbohydrate kinase FGGY C-terminal" evidence="1">
    <location>
        <begin position="245"/>
        <end position="415"/>
    </location>
</feature>
<dbReference type="Pfam" id="PF21546">
    <property type="entry name" value="FGGY_C_2"/>
    <property type="match status" value="1"/>
</dbReference>
<dbReference type="SUPFAM" id="SSF53067">
    <property type="entry name" value="Actin-like ATPase domain"/>
    <property type="match status" value="2"/>
</dbReference>
<evidence type="ECO:0000313" key="3">
    <source>
        <dbReference type="Proteomes" id="UP001149009"/>
    </source>
</evidence>
<dbReference type="CDD" id="cd07772">
    <property type="entry name" value="ASKHA_NBD_FGGY_NaCK-like"/>
    <property type="match status" value="1"/>
</dbReference>
<keyword evidence="3" id="KW-1185">Reference proteome</keyword>